<gene>
    <name evidence="1" type="ORF">CGZ94_21275</name>
</gene>
<organism evidence="1 2">
    <name type="scientific">Enemella evansiae</name>
    <dbReference type="NCBI Taxonomy" id="2016499"/>
    <lineage>
        <taxon>Bacteria</taxon>
        <taxon>Bacillati</taxon>
        <taxon>Actinomycetota</taxon>
        <taxon>Actinomycetes</taxon>
        <taxon>Propionibacteriales</taxon>
        <taxon>Propionibacteriaceae</taxon>
        <taxon>Enemella</taxon>
    </lineage>
</organism>
<dbReference type="RefSeq" id="WP_094401909.1">
    <property type="nucleotide sequence ID" value="NZ_NMVL01000015.1"/>
</dbReference>
<proteinExistence type="predicted"/>
<sequence>MSQKTPSRKIARIAPWAAIPAALIVSGLIVSQASYSAFSAKTENTGNSWETGSVKLTDDDRGAALFTVKNLRPGQQGEKCITVTSDGTSPSRVKLYAANAKATNQLDQYISIKVVQATSCGAGGTTIVDGPMAKFAAGPTNYANGVGDWNTTGNKGEIRTYMITYRFPDDAPNSTQASTAALDFVWEAQNL</sequence>
<keyword evidence="2" id="KW-1185">Reference proteome</keyword>
<dbReference type="EMBL" id="NMVO01000019">
    <property type="protein sequence ID" value="OYO07982.1"/>
    <property type="molecule type" value="Genomic_DNA"/>
</dbReference>
<dbReference type="AlphaFoldDB" id="A0A255FXG7"/>
<dbReference type="Proteomes" id="UP000215896">
    <property type="component" value="Unassembled WGS sequence"/>
</dbReference>
<evidence type="ECO:0000313" key="1">
    <source>
        <dbReference type="EMBL" id="OYO07982.1"/>
    </source>
</evidence>
<reference evidence="1 2" key="1">
    <citation type="submission" date="2017-07" db="EMBL/GenBank/DDBJ databases">
        <title>Draft whole genome sequences of clinical Proprionibacteriaceae strains.</title>
        <authorList>
            <person name="Bernier A.-M."/>
            <person name="Bernard K."/>
            <person name="Domingo M.-C."/>
        </authorList>
    </citation>
    <scope>NUCLEOTIDE SEQUENCE [LARGE SCALE GENOMIC DNA]</scope>
    <source>
        <strain evidence="1 2">NML 030167</strain>
    </source>
</reference>
<dbReference type="OrthoDB" id="3826640at2"/>
<accession>A0A255FXG7</accession>
<name>A0A255FXG7_9ACTN</name>
<comment type="caution">
    <text evidence="1">The sequence shown here is derived from an EMBL/GenBank/DDBJ whole genome shotgun (WGS) entry which is preliminary data.</text>
</comment>
<evidence type="ECO:0000313" key="2">
    <source>
        <dbReference type="Proteomes" id="UP000215896"/>
    </source>
</evidence>
<protein>
    <submittedName>
        <fullName evidence="1">Uncharacterized protein</fullName>
    </submittedName>
</protein>